<evidence type="ECO:0000256" key="5">
    <source>
        <dbReference type="ARBA" id="ARBA00022989"/>
    </source>
</evidence>
<protein>
    <recommendedName>
        <fullName evidence="8">Guanidinium exporter</fullName>
    </recommendedName>
</protein>
<evidence type="ECO:0000256" key="8">
    <source>
        <dbReference type="ARBA" id="ARBA00039168"/>
    </source>
</evidence>
<comment type="similarity">
    <text evidence="7">Belongs to the drug/metabolite transporter (DMT) superfamily. Small multidrug resistance (SMR) (TC 2.A.7.1) family. Gdx/SugE subfamily.</text>
</comment>
<evidence type="ECO:0000256" key="9">
    <source>
        <dbReference type="RuleBase" id="RU003942"/>
    </source>
</evidence>
<keyword evidence="2" id="KW-0813">Transport</keyword>
<dbReference type="Pfam" id="PF00893">
    <property type="entry name" value="Multi_Drug_Res"/>
    <property type="match status" value="1"/>
</dbReference>
<name>A0ABT4VDC0_9HELI</name>
<feature type="transmembrane region" description="Helical" evidence="10">
    <location>
        <begin position="85"/>
        <end position="104"/>
    </location>
</feature>
<evidence type="ECO:0000256" key="3">
    <source>
        <dbReference type="ARBA" id="ARBA00022475"/>
    </source>
</evidence>
<organism evidence="11 12">
    <name type="scientific">Helicobacter ibis</name>
    <dbReference type="NCBI Taxonomy" id="2962633"/>
    <lineage>
        <taxon>Bacteria</taxon>
        <taxon>Pseudomonadati</taxon>
        <taxon>Campylobacterota</taxon>
        <taxon>Epsilonproteobacteria</taxon>
        <taxon>Campylobacterales</taxon>
        <taxon>Helicobacteraceae</taxon>
        <taxon>Helicobacter</taxon>
    </lineage>
</organism>
<keyword evidence="6 10" id="KW-0472">Membrane</keyword>
<reference evidence="11 12" key="1">
    <citation type="submission" date="2023-01" db="EMBL/GenBank/DDBJ databases">
        <title>Description of Helicobacter ibis sp. nov. isolated from faecal droppings of black-faced ibis (Theristicus melanopis).</title>
        <authorList>
            <person name="Lopez-Cantillo M."/>
            <person name="Vidal-Veuthey B."/>
            <person name="Mella A."/>
            <person name="De La Haba R."/>
            <person name="Collado L."/>
        </authorList>
    </citation>
    <scope>NUCLEOTIDE SEQUENCE [LARGE SCALE GENOMIC DNA]</scope>
    <source>
        <strain evidence="11 12">A82</strain>
    </source>
</reference>
<dbReference type="EMBL" id="JAQHXR010000001">
    <property type="protein sequence ID" value="MDA3968707.1"/>
    <property type="molecule type" value="Genomic_DNA"/>
</dbReference>
<evidence type="ECO:0000256" key="6">
    <source>
        <dbReference type="ARBA" id="ARBA00023136"/>
    </source>
</evidence>
<feature type="transmembrane region" description="Helical" evidence="10">
    <location>
        <begin position="31"/>
        <end position="51"/>
    </location>
</feature>
<dbReference type="SUPFAM" id="SSF103481">
    <property type="entry name" value="Multidrug resistance efflux transporter EmrE"/>
    <property type="match status" value="1"/>
</dbReference>
<keyword evidence="4 9" id="KW-0812">Transmembrane</keyword>
<sequence>MLSWIYLLLAGCMEIIGVFVMKQFVLTKRKIFLLAIMFVFMLSFGFLSLAMREIPMGTTYAIWTGIGACGGVLIGILFFKESKSFLKLFFIFLIITSSIGLKLLS</sequence>
<keyword evidence="5 10" id="KW-1133">Transmembrane helix</keyword>
<dbReference type="InterPro" id="IPR045324">
    <property type="entry name" value="Small_multidrug_res"/>
</dbReference>
<dbReference type="PANTHER" id="PTHR30561">
    <property type="entry name" value="SMR FAMILY PROTON-DEPENDENT DRUG EFFLUX TRANSPORTER SUGE"/>
    <property type="match status" value="1"/>
</dbReference>
<dbReference type="InterPro" id="IPR037185">
    <property type="entry name" value="EmrE-like"/>
</dbReference>
<evidence type="ECO:0000313" key="12">
    <source>
        <dbReference type="Proteomes" id="UP001210261"/>
    </source>
</evidence>
<dbReference type="InterPro" id="IPR000390">
    <property type="entry name" value="Small_drug/metabolite_transptr"/>
</dbReference>
<feature type="transmembrane region" description="Helical" evidence="10">
    <location>
        <begin position="57"/>
        <end position="78"/>
    </location>
</feature>
<comment type="caution">
    <text evidence="11">The sequence shown here is derived from an EMBL/GenBank/DDBJ whole genome shotgun (WGS) entry which is preliminary data.</text>
</comment>
<proteinExistence type="inferred from homology"/>
<accession>A0ABT4VDC0</accession>
<comment type="subcellular location">
    <subcellularLocation>
        <location evidence="1 9">Cell membrane</location>
        <topology evidence="1 9">Multi-pass membrane protein</topology>
    </subcellularLocation>
</comment>
<dbReference type="Proteomes" id="UP001210261">
    <property type="component" value="Unassembled WGS sequence"/>
</dbReference>
<gene>
    <name evidence="11" type="ORF">PF021_03345</name>
</gene>
<dbReference type="PANTHER" id="PTHR30561:SF0">
    <property type="entry name" value="GUANIDINIUM EXPORTER"/>
    <property type="match status" value="1"/>
</dbReference>
<dbReference type="Gene3D" id="1.10.3730.20">
    <property type="match status" value="1"/>
</dbReference>
<evidence type="ECO:0000256" key="1">
    <source>
        <dbReference type="ARBA" id="ARBA00004651"/>
    </source>
</evidence>
<keyword evidence="3" id="KW-1003">Cell membrane</keyword>
<feature type="transmembrane region" description="Helical" evidence="10">
    <location>
        <begin position="6"/>
        <end position="24"/>
    </location>
</feature>
<dbReference type="RefSeq" id="WP_271020981.1">
    <property type="nucleotide sequence ID" value="NZ_JAQHXR010000001.1"/>
</dbReference>
<evidence type="ECO:0000256" key="10">
    <source>
        <dbReference type="SAM" id="Phobius"/>
    </source>
</evidence>
<evidence type="ECO:0000256" key="2">
    <source>
        <dbReference type="ARBA" id="ARBA00022448"/>
    </source>
</evidence>
<evidence type="ECO:0000313" key="11">
    <source>
        <dbReference type="EMBL" id="MDA3968707.1"/>
    </source>
</evidence>
<evidence type="ECO:0000256" key="7">
    <source>
        <dbReference type="ARBA" id="ARBA00038151"/>
    </source>
</evidence>
<evidence type="ECO:0000256" key="4">
    <source>
        <dbReference type="ARBA" id="ARBA00022692"/>
    </source>
</evidence>
<keyword evidence="12" id="KW-1185">Reference proteome</keyword>